<dbReference type="PROSITE" id="PS51746">
    <property type="entry name" value="PPM_2"/>
    <property type="match status" value="1"/>
</dbReference>
<protein>
    <submittedName>
        <fullName evidence="2">Serine/threonine-protein phosphatase</fullName>
    </submittedName>
</protein>
<dbReference type="Proteomes" id="UP000294662">
    <property type="component" value="Unassembled WGS sequence"/>
</dbReference>
<dbReference type="Gene3D" id="3.60.40.10">
    <property type="entry name" value="PPM-type phosphatase domain"/>
    <property type="match status" value="1"/>
</dbReference>
<dbReference type="SMART" id="SM00331">
    <property type="entry name" value="PP2C_SIG"/>
    <property type="match status" value="1"/>
</dbReference>
<name>A0A4R5ES27_9RHOB</name>
<gene>
    <name evidence="2" type="ORF">E1B25_12285</name>
</gene>
<dbReference type="RefSeq" id="WP_132829648.1">
    <property type="nucleotide sequence ID" value="NZ_SMFP01000007.1"/>
</dbReference>
<evidence type="ECO:0000259" key="1">
    <source>
        <dbReference type="PROSITE" id="PS51746"/>
    </source>
</evidence>
<dbReference type="PANTHER" id="PTHR47992">
    <property type="entry name" value="PROTEIN PHOSPHATASE"/>
    <property type="match status" value="1"/>
</dbReference>
<dbReference type="AlphaFoldDB" id="A0A4R5ES27"/>
<evidence type="ECO:0000313" key="3">
    <source>
        <dbReference type="Proteomes" id="UP000294662"/>
    </source>
</evidence>
<dbReference type="EMBL" id="SMFP01000007">
    <property type="protein sequence ID" value="TDE37492.1"/>
    <property type="molecule type" value="Genomic_DNA"/>
</dbReference>
<feature type="domain" description="PPM-type phosphatase" evidence="1">
    <location>
        <begin position="6"/>
        <end position="239"/>
    </location>
</feature>
<dbReference type="OrthoDB" id="9801841at2"/>
<keyword evidence="3" id="KW-1185">Reference proteome</keyword>
<accession>A0A4R5ES27</accession>
<dbReference type="SUPFAM" id="SSF81606">
    <property type="entry name" value="PP2C-like"/>
    <property type="match status" value="1"/>
</dbReference>
<comment type="caution">
    <text evidence="2">The sequence shown here is derived from an EMBL/GenBank/DDBJ whole genome shotgun (WGS) entry which is preliminary data.</text>
</comment>
<evidence type="ECO:0000313" key="2">
    <source>
        <dbReference type="EMBL" id="TDE37492.1"/>
    </source>
</evidence>
<proteinExistence type="predicted"/>
<dbReference type="GO" id="GO:0004722">
    <property type="term" value="F:protein serine/threonine phosphatase activity"/>
    <property type="evidence" value="ECO:0007669"/>
    <property type="project" value="InterPro"/>
</dbReference>
<dbReference type="InterPro" id="IPR015655">
    <property type="entry name" value="PP2C"/>
</dbReference>
<organism evidence="2 3">
    <name type="scientific">Antarcticimicrobium sediminis</name>
    <dbReference type="NCBI Taxonomy" id="2546227"/>
    <lineage>
        <taxon>Bacteria</taxon>
        <taxon>Pseudomonadati</taxon>
        <taxon>Pseudomonadota</taxon>
        <taxon>Alphaproteobacteria</taxon>
        <taxon>Rhodobacterales</taxon>
        <taxon>Paracoccaceae</taxon>
        <taxon>Antarcticimicrobium</taxon>
    </lineage>
</organism>
<reference evidence="2 3" key="1">
    <citation type="submission" date="2019-03" db="EMBL/GenBank/DDBJ databases">
        <authorList>
            <person name="Zhang S."/>
        </authorList>
    </citation>
    <scope>NUCLEOTIDE SEQUENCE [LARGE SCALE GENOMIC DNA]</scope>
    <source>
        <strain evidence="2 3">S4J41</strain>
    </source>
</reference>
<dbReference type="SMART" id="SM00332">
    <property type="entry name" value="PP2Cc"/>
    <property type="match status" value="1"/>
</dbReference>
<sequence>MTDLHPYRYTAQTHVGLKRKVNEDAILALPDHNIWVVSDGMGGHEAGDFASRLITDAVATVPVGLDPTTRMHALRDAIQGAHRAIRAESEARGRGVIGATVAALMMANGHFVALWAGDSRIYRLRDGSIEMLTTDHSAVAELVLSGQMTWDEAEQHPQSNAITRAVGVGDVLELDKIRGQVATGDRFLICSDGLTKYATQGLLQRMLARAPLETVGEELLQVALTGGGADNISVIVVDVL</sequence>
<dbReference type="Pfam" id="PF13672">
    <property type="entry name" value="PP2C_2"/>
    <property type="match status" value="1"/>
</dbReference>
<dbReference type="InterPro" id="IPR001932">
    <property type="entry name" value="PPM-type_phosphatase-like_dom"/>
</dbReference>
<dbReference type="InterPro" id="IPR036457">
    <property type="entry name" value="PPM-type-like_dom_sf"/>
</dbReference>
<dbReference type="CDD" id="cd00143">
    <property type="entry name" value="PP2Cc"/>
    <property type="match status" value="1"/>
</dbReference>